<dbReference type="PANTHER" id="PTHR24321:SF8">
    <property type="entry name" value="ESTRADIOL 17-BETA-DEHYDROGENASE 8-RELATED"/>
    <property type="match status" value="1"/>
</dbReference>
<gene>
    <name evidence="3" type="ORF">L5G33_10750</name>
</gene>
<accession>A0ABS9ITR6</accession>
<dbReference type="InterPro" id="IPR002347">
    <property type="entry name" value="SDR_fam"/>
</dbReference>
<keyword evidence="4" id="KW-1185">Reference proteome</keyword>
<dbReference type="EMBL" id="JAKKOR010000007">
    <property type="protein sequence ID" value="MCF8588937.1"/>
    <property type="molecule type" value="Genomic_DNA"/>
</dbReference>
<evidence type="ECO:0000313" key="4">
    <source>
        <dbReference type="Proteomes" id="UP001200110"/>
    </source>
</evidence>
<organism evidence="3 4">
    <name type="scientific">Gordonia liuliyuniae</name>
    <dbReference type="NCBI Taxonomy" id="2911517"/>
    <lineage>
        <taxon>Bacteria</taxon>
        <taxon>Bacillati</taxon>
        <taxon>Actinomycetota</taxon>
        <taxon>Actinomycetes</taxon>
        <taxon>Mycobacteriales</taxon>
        <taxon>Gordoniaceae</taxon>
        <taxon>Gordonia</taxon>
    </lineage>
</organism>
<dbReference type="Proteomes" id="UP001200110">
    <property type="component" value="Unassembled WGS sequence"/>
</dbReference>
<dbReference type="PRINTS" id="PR00080">
    <property type="entry name" value="SDRFAMILY"/>
</dbReference>
<keyword evidence="2" id="KW-0560">Oxidoreductase</keyword>
<evidence type="ECO:0000313" key="3">
    <source>
        <dbReference type="EMBL" id="MCF8588937.1"/>
    </source>
</evidence>
<dbReference type="PANTHER" id="PTHR24321">
    <property type="entry name" value="DEHYDROGENASES, SHORT CHAIN"/>
    <property type="match status" value="1"/>
</dbReference>
<sequence length="271" mass="28734">MLGDKRVLITGAAKGMGRELALEAGRQGATAIGIADVDEAELAVTADLLAQAGVRTRVIHTDLRSTAEVRAMVEDFASWAGGLDTLFNNAGVLDHMFTDPQQATLEGLDEDVWNTVMDINLKAVWSAMKFAAPHLRESERGPSVVNAASVAGMAGTRMPAYGVSKAAVIQLTRVAAVNLSPKIRVNCYCPGTIRTPMSDAHLAAAADKKARAREMYGPHLLNRLGESVEVARTACFLGSDDASFLTGVALPVDGGMTAWRGVRDEAEIEID</sequence>
<reference evidence="3 4" key="1">
    <citation type="submission" date="2022-01" db="EMBL/GenBank/DDBJ databases">
        <authorList>
            <person name="Huang Y."/>
        </authorList>
    </citation>
    <scope>NUCLEOTIDE SEQUENCE [LARGE SCALE GENOMIC DNA]</scope>
    <source>
        <strain evidence="3 4">HY366</strain>
    </source>
</reference>
<evidence type="ECO:0000256" key="1">
    <source>
        <dbReference type="ARBA" id="ARBA00006484"/>
    </source>
</evidence>
<dbReference type="PRINTS" id="PR00081">
    <property type="entry name" value="GDHRDH"/>
</dbReference>
<dbReference type="InterPro" id="IPR036291">
    <property type="entry name" value="NAD(P)-bd_dom_sf"/>
</dbReference>
<dbReference type="CDD" id="cd05233">
    <property type="entry name" value="SDR_c"/>
    <property type="match status" value="1"/>
</dbReference>
<protein>
    <submittedName>
        <fullName evidence="3">SDR family oxidoreductase</fullName>
    </submittedName>
</protein>
<dbReference type="PROSITE" id="PS00061">
    <property type="entry name" value="ADH_SHORT"/>
    <property type="match status" value="1"/>
</dbReference>
<dbReference type="RefSeq" id="WP_236998161.1">
    <property type="nucleotide sequence ID" value="NZ_JAKKOR010000007.1"/>
</dbReference>
<dbReference type="SUPFAM" id="SSF51735">
    <property type="entry name" value="NAD(P)-binding Rossmann-fold domains"/>
    <property type="match status" value="1"/>
</dbReference>
<evidence type="ECO:0000256" key="2">
    <source>
        <dbReference type="ARBA" id="ARBA00023002"/>
    </source>
</evidence>
<proteinExistence type="inferred from homology"/>
<dbReference type="Gene3D" id="3.40.50.720">
    <property type="entry name" value="NAD(P)-binding Rossmann-like Domain"/>
    <property type="match status" value="1"/>
</dbReference>
<comment type="similarity">
    <text evidence="1">Belongs to the short-chain dehydrogenases/reductases (SDR) family.</text>
</comment>
<dbReference type="InterPro" id="IPR020904">
    <property type="entry name" value="Sc_DH/Rdtase_CS"/>
</dbReference>
<name>A0ABS9ITR6_9ACTN</name>
<comment type="caution">
    <text evidence="3">The sequence shown here is derived from an EMBL/GenBank/DDBJ whole genome shotgun (WGS) entry which is preliminary data.</text>
</comment>
<dbReference type="Pfam" id="PF13561">
    <property type="entry name" value="adh_short_C2"/>
    <property type="match status" value="1"/>
</dbReference>